<dbReference type="PROSITE" id="PS50943">
    <property type="entry name" value="HTH_CROC1"/>
    <property type="match status" value="1"/>
</dbReference>
<comment type="caution">
    <text evidence="2">The sequence shown here is derived from an EMBL/GenBank/DDBJ whole genome shotgun (WGS) entry which is preliminary data.</text>
</comment>
<dbReference type="CDD" id="cd00093">
    <property type="entry name" value="HTH_XRE"/>
    <property type="match status" value="1"/>
</dbReference>
<feature type="domain" description="HTH cro/C1-type" evidence="1">
    <location>
        <begin position="23"/>
        <end position="78"/>
    </location>
</feature>
<protein>
    <submittedName>
        <fullName evidence="2">Helix-turn-helix transcriptional regulator</fullName>
    </submittedName>
</protein>
<name>A0ABY2Z0C2_9BACT</name>
<sequence>MAEQHICDMRHIKVHGDDFTEEIQYYLDKFGMTQKELALRLGLSIKHINSIMNNEVNDVSVGVIESLEYAFHLETGTLTEVYHIYSNMKETTTNKNIENELIKYGANFLSCHPELAMAANINMKPNTPLHIKLMMLKRFYGVAELSYYDKYLRENVLADEYTYENPNSKIWIRFCELLAVGSNNFTSLGTFRKSMFEPIFKKILNIIGNENIVFEEKIKLIKKSLMSKGIVLVTMPFIENSLIRAISLRKGAKRYIFLSDMSHSEGHIFFSLLHEVVHCYFPDLRENEIDSKVINEYHEWEKNSSSNYKAVYDAIISYEQCRIVKERNSNIDTTYIWTTLREKYPYVSFEEAELPSPMDK</sequence>
<dbReference type="Proteomes" id="UP000316851">
    <property type="component" value="Unassembled WGS sequence"/>
</dbReference>
<proteinExistence type="predicted"/>
<dbReference type="Gene3D" id="1.10.260.40">
    <property type="entry name" value="lambda repressor-like DNA-binding domains"/>
    <property type="match status" value="1"/>
</dbReference>
<dbReference type="InterPro" id="IPR001387">
    <property type="entry name" value="Cro/C1-type_HTH"/>
</dbReference>
<evidence type="ECO:0000313" key="2">
    <source>
        <dbReference type="EMBL" id="TPR53388.1"/>
    </source>
</evidence>
<dbReference type="SMART" id="SM00530">
    <property type="entry name" value="HTH_XRE"/>
    <property type="match status" value="1"/>
</dbReference>
<evidence type="ECO:0000259" key="1">
    <source>
        <dbReference type="PROSITE" id="PS50943"/>
    </source>
</evidence>
<accession>A0ABY2Z0C2</accession>
<organism evidence="2 3">
    <name type="scientific">Metamycoplasma neophronis</name>
    <dbReference type="NCBI Taxonomy" id="872983"/>
    <lineage>
        <taxon>Bacteria</taxon>
        <taxon>Bacillati</taxon>
        <taxon>Mycoplasmatota</taxon>
        <taxon>Mycoplasmoidales</taxon>
        <taxon>Metamycoplasmataceae</taxon>
        <taxon>Metamycoplasma</taxon>
    </lineage>
</organism>
<dbReference type="EMBL" id="VHHP01000007">
    <property type="protein sequence ID" value="TPR53388.1"/>
    <property type="molecule type" value="Genomic_DNA"/>
</dbReference>
<dbReference type="Pfam" id="PF01381">
    <property type="entry name" value="HTH_3"/>
    <property type="match status" value="1"/>
</dbReference>
<dbReference type="SUPFAM" id="SSF47413">
    <property type="entry name" value="lambda repressor-like DNA-binding domains"/>
    <property type="match status" value="1"/>
</dbReference>
<reference evidence="2" key="1">
    <citation type="submission" date="2019-06" db="EMBL/GenBank/DDBJ databases">
        <title>Mycoplasma neophronis type strain whole genome sequence.</title>
        <authorList>
            <person name="Spergser J."/>
        </authorList>
    </citation>
    <scope>NUCLEOTIDE SEQUENCE [LARGE SCALE GENOMIC DNA]</scope>
    <source>
        <strain evidence="2">DSM 24097</strain>
    </source>
</reference>
<dbReference type="RefSeq" id="WP_140914989.1">
    <property type="nucleotide sequence ID" value="NZ_VHHP01000007.1"/>
</dbReference>
<keyword evidence="3" id="KW-1185">Reference proteome</keyword>
<gene>
    <name evidence="2" type="ORF">FJR74_02650</name>
</gene>
<evidence type="ECO:0000313" key="3">
    <source>
        <dbReference type="Proteomes" id="UP000316851"/>
    </source>
</evidence>
<dbReference type="InterPro" id="IPR010982">
    <property type="entry name" value="Lambda_DNA-bd_dom_sf"/>
</dbReference>